<name>A0A830EB17_9EURY</name>
<dbReference type="InterPro" id="IPR036388">
    <property type="entry name" value="WH-like_DNA-bd_sf"/>
</dbReference>
<reference evidence="1" key="2">
    <citation type="submission" date="2020-09" db="EMBL/GenBank/DDBJ databases">
        <authorList>
            <person name="Sun Q."/>
            <person name="Sedlacek I."/>
        </authorList>
    </citation>
    <scope>NUCLEOTIDE SEQUENCE</scope>
    <source>
        <strain evidence="1">CCM 7217</strain>
    </source>
</reference>
<protein>
    <submittedName>
        <fullName evidence="1">Uncharacterized protein</fullName>
    </submittedName>
</protein>
<organism evidence="1 2">
    <name type="scientific">Haloferax sulfurifontis</name>
    <dbReference type="NCBI Taxonomy" id="255616"/>
    <lineage>
        <taxon>Archaea</taxon>
        <taxon>Methanobacteriati</taxon>
        <taxon>Methanobacteriota</taxon>
        <taxon>Stenosarchaea group</taxon>
        <taxon>Halobacteria</taxon>
        <taxon>Halobacteriales</taxon>
        <taxon>Haloferacaceae</taxon>
        <taxon>Haloferax</taxon>
    </lineage>
</organism>
<sequence length="497" mass="54550">MEEGDCPYVEQREAAQDADVLIGHPTHALSQDLVAGRVLIFDESPGDAYQTVFPATARTRAVNQFLQGYDKLDINRIDQVEALALLNEVGGVESEELVEELSSIDAATRQTEVLKSNGHAEAPSITLATFLLKKQQSTDLTGNQTNDTYAASLRQNLDLDYVQLADGMSVVDDLNSGELHIRRPPDLSDASAIVGLDGTPQVAVWKGKLGLDEMDHRQLLCDSCRRTYLAEYVGYDLVQTTTASNPYSSGNHVNRAQCYGLLEAVHDEYNHPVPIITSQKAEERLFESTPNEAYLGEPPITEFVTDIKHYGDLKSSNEFEGKPVGVVLGSPHPGDAPIQIAAAFEGYPALREGKGIDLDYGIKDSPFLQHFREDKVAQAIFRFGRSSPATVYVHTAAIPDWLQELAQQPNDGETVVRTRKDGERAVIKSLRNEGGGEVKEIAARASLDYTQRHVREMLARLFEAGLVDRTDSQPYEWTPANLVSASIVADVSLPGKD</sequence>
<reference evidence="1" key="1">
    <citation type="journal article" date="2014" name="Int. J. Syst. Evol. Microbiol.">
        <title>Complete genome sequence of Corynebacterium casei LMG S-19264T (=DSM 44701T), isolated from a smear-ripened cheese.</title>
        <authorList>
            <consortium name="US DOE Joint Genome Institute (JGI-PGF)"/>
            <person name="Walter F."/>
            <person name="Albersmeier A."/>
            <person name="Kalinowski J."/>
            <person name="Ruckert C."/>
        </authorList>
    </citation>
    <scope>NUCLEOTIDE SEQUENCE</scope>
    <source>
        <strain evidence="1">CCM 7217</strain>
    </source>
</reference>
<dbReference type="EMBL" id="BMCI01000013">
    <property type="protein sequence ID" value="GGC73158.1"/>
    <property type="molecule type" value="Genomic_DNA"/>
</dbReference>
<proteinExistence type="predicted"/>
<accession>A0A830EB17</accession>
<dbReference type="RefSeq" id="WP_188425067.1">
    <property type="nucleotide sequence ID" value="NZ_BMCI01000013.1"/>
</dbReference>
<comment type="caution">
    <text evidence="1">The sequence shown here is derived from an EMBL/GenBank/DDBJ whole genome shotgun (WGS) entry which is preliminary data.</text>
</comment>
<evidence type="ECO:0000313" key="2">
    <source>
        <dbReference type="Proteomes" id="UP000646833"/>
    </source>
</evidence>
<evidence type="ECO:0000313" key="1">
    <source>
        <dbReference type="EMBL" id="GGC73158.1"/>
    </source>
</evidence>
<dbReference type="AlphaFoldDB" id="A0A830EB17"/>
<gene>
    <name evidence="1" type="ORF">GCM10007209_38860</name>
</gene>
<dbReference type="Gene3D" id="1.10.10.10">
    <property type="entry name" value="Winged helix-like DNA-binding domain superfamily/Winged helix DNA-binding domain"/>
    <property type="match status" value="1"/>
</dbReference>
<dbReference type="Proteomes" id="UP000646833">
    <property type="component" value="Unassembled WGS sequence"/>
</dbReference>